<evidence type="ECO:0000259" key="6">
    <source>
        <dbReference type="Pfam" id="PF04116"/>
    </source>
</evidence>
<dbReference type="GO" id="GO:0008610">
    <property type="term" value="P:lipid biosynthetic process"/>
    <property type="evidence" value="ECO:0007669"/>
    <property type="project" value="InterPro"/>
</dbReference>
<keyword evidence="3" id="KW-0812">Transmembrane</keyword>
<sequence>MGSFLLHESVFFLSGLPFIYLERAGLLSKYKIQVHSIFFAAIESGSNSDNILLHSGGFRVLLGTSCFTYEMAVQACTQYATPFGLTSEYAHPAEILFLGFATIVGPAITGPHLTTLWLWMVLRVLETVEAHCGYHFPWSLSNFLPLYGGADFHDYHHRLLYTKSGNYSSTFVYMDWIFGTDKGYRKLKALKHNGVGVEDDSKQT</sequence>
<comment type="caution">
    <text evidence="7">The sequence shown here is derived from an EMBL/GenBank/DDBJ whole genome shotgun (WGS) entry which is preliminary data.</text>
</comment>
<dbReference type="AlphaFoldDB" id="A0A7J9I523"/>
<dbReference type="GO" id="GO:0016020">
    <property type="term" value="C:membrane"/>
    <property type="evidence" value="ECO:0007669"/>
    <property type="project" value="UniProtKB-SubCell"/>
</dbReference>
<protein>
    <recommendedName>
        <fullName evidence="6">Fatty acid hydroxylase domain-containing protein</fullName>
    </recommendedName>
</protein>
<evidence type="ECO:0000256" key="3">
    <source>
        <dbReference type="ARBA" id="ARBA00022692"/>
    </source>
</evidence>
<accession>A0A7J9I523</accession>
<evidence type="ECO:0000313" key="7">
    <source>
        <dbReference type="EMBL" id="MBA0817227.1"/>
    </source>
</evidence>
<comment type="similarity">
    <text evidence="2">Belongs to the sterol desaturase family.</text>
</comment>
<evidence type="ECO:0000313" key="8">
    <source>
        <dbReference type="Proteomes" id="UP000593560"/>
    </source>
</evidence>
<evidence type="ECO:0000256" key="2">
    <source>
        <dbReference type="ARBA" id="ARBA00009324"/>
    </source>
</evidence>
<dbReference type="Proteomes" id="UP000593560">
    <property type="component" value="Unassembled WGS sequence"/>
</dbReference>
<proteinExistence type="inferred from homology"/>
<gene>
    <name evidence="7" type="ORF">Gohar_001810</name>
</gene>
<dbReference type="Pfam" id="PF04116">
    <property type="entry name" value="FA_hydroxylase"/>
    <property type="match status" value="1"/>
</dbReference>
<organism evidence="7 8">
    <name type="scientific">Gossypium harknessii</name>
    <dbReference type="NCBI Taxonomy" id="34285"/>
    <lineage>
        <taxon>Eukaryota</taxon>
        <taxon>Viridiplantae</taxon>
        <taxon>Streptophyta</taxon>
        <taxon>Embryophyta</taxon>
        <taxon>Tracheophyta</taxon>
        <taxon>Spermatophyta</taxon>
        <taxon>Magnoliopsida</taxon>
        <taxon>eudicotyledons</taxon>
        <taxon>Gunneridae</taxon>
        <taxon>Pentapetalae</taxon>
        <taxon>rosids</taxon>
        <taxon>malvids</taxon>
        <taxon>Malvales</taxon>
        <taxon>Malvaceae</taxon>
        <taxon>Malvoideae</taxon>
        <taxon>Gossypium</taxon>
    </lineage>
</organism>
<dbReference type="GO" id="GO:0016491">
    <property type="term" value="F:oxidoreductase activity"/>
    <property type="evidence" value="ECO:0007669"/>
    <property type="project" value="InterPro"/>
</dbReference>
<dbReference type="OrthoDB" id="1658724at2759"/>
<dbReference type="PANTHER" id="PTHR11863">
    <property type="entry name" value="STEROL DESATURASE"/>
    <property type="match status" value="1"/>
</dbReference>
<name>A0A7J9I523_9ROSI</name>
<comment type="subcellular location">
    <subcellularLocation>
        <location evidence="1">Membrane</location>
    </subcellularLocation>
</comment>
<keyword evidence="4" id="KW-1133">Transmembrane helix</keyword>
<dbReference type="EMBL" id="JABFAD010000013">
    <property type="protein sequence ID" value="MBA0817227.1"/>
    <property type="molecule type" value="Genomic_DNA"/>
</dbReference>
<evidence type="ECO:0000256" key="5">
    <source>
        <dbReference type="ARBA" id="ARBA00023136"/>
    </source>
</evidence>
<evidence type="ECO:0000256" key="1">
    <source>
        <dbReference type="ARBA" id="ARBA00004370"/>
    </source>
</evidence>
<keyword evidence="8" id="KW-1185">Reference proteome</keyword>
<evidence type="ECO:0000256" key="4">
    <source>
        <dbReference type="ARBA" id="ARBA00022989"/>
    </source>
</evidence>
<reference evidence="7 8" key="1">
    <citation type="journal article" date="2019" name="Genome Biol. Evol.">
        <title>Insights into the evolution of the New World diploid cottons (Gossypium, subgenus Houzingenia) based on genome sequencing.</title>
        <authorList>
            <person name="Grover C.E."/>
            <person name="Arick M.A. 2nd"/>
            <person name="Thrash A."/>
            <person name="Conover J.L."/>
            <person name="Sanders W.S."/>
            <person name="Peterson D.G."/>
            <person name="Frelichowski J.E."/>
            <person name="Scheffler J.A."/>
            <person name="Scheffler B.E."/>
            <person name="Wendel J.F."/>
        </authorList>
    </citation>
    <scope>NUCLEOTIDE SEQUENCE [LARGE SCALE GENOMIC DNA]</scope>
    <source>
        <strain evidence="7">0</strain>
        <tissue evidence="7">Leaf</tissue>
    </source>
</reference>
<keyword evidence="5" id="KW-0472">Membrane</keyword>
<feature type="domain" description="Fatty acid hydroxylase" evidence="6">
    <location>
        <begin position="80"/>
        <end position="180"/>
    </location>
</feature>
<dbReference type="InterPro" id="IPR006694">
    <property type="entry name" value="Fatty_acid_hydroxylase"/>
</dbReference>
<dbReference type="GO" id="GO:0005506">
    <property type="term" value="F:iron ion binding"/>
    <property type="evidence" value="ECO:0007669"/>
    <property type="project" value="InterPro"/>
</dbReference>
<dbReference type="InterPro" id="IPR050307">
    <property type="entry name" value="Sterol_Desaturase_Related"/>
</dbReference>